<evidence type="ECO:0000256" key="3">
    <source>
        <dbReference type="RuleBase" id="RU361235"/>
    </source>
</evidence>
<dbReference type="GO" id="GO:0016787">
    <property type="term" value="F:hydrolase activity"/>
    <property type="evidence" value="ECO:0007669"/>
    <property type="project" value="UniProtKB-KW"/>
</dbReference>
<dbReference type="EC" id="3.1.1.-" evidence="3"/>
<dbReference type="PROSITE" id="PS00122">
    <property type="entry name" value="CARBOXYLESTERASE_B_1"/>
    <property type="match status" value="1"/>
</dbReference>
<protein>
    <recommendedName>
        <fullName evidence="3">Carboxylic ester hydrolase</fullName>
        <ecNumber evidence="3">3.1.1.-</ecNumber>
    </recommendedName>
</protein>
<sequence length="564" mass="63520">MRPTQATNHAHTLETPFGSLKGIKQEDGGGRPVLYRFLKIPFAQPPVGPLRWRRPKRLPSDFTFNSPSGEPGDYTRFGPISPQPRYEHGLAYLPNPNAAPPIDNVQDEDCLYLNIWVPASSPSPDGGWPVQVYLHGGWLQVGDACQKHEFDPFDLLREGTPRIIVSPTYRLNLFGFLGGKSLASIKEEPAPGNYGFWDQRCALEWIAKYIPAFGGNPNNISVGGLSAGANSAFYQLYYDTHLPKSKRIIKRIYLWSNAVAIQPSRTASEPLTDQFYELCSIFGVSSKEEPQEQLDKLRAVLFRDLINAIPKLQRHTFRATTDNDFIPATFLSSLLSGAFTTRLHDNGVSIMMGEVSDEKELYKLVNPPDSLSTLHIQLENYYPKIVCDALLPLYPVPKPGSADDKPGTYAELYAQIVADGQVHVSHRGFAHLLLNPPKSADVRAMPSENVHRYRISWRAKGLDDWLKPEVGVCHAADMPIWMASGWRQDFSESDKEITKKFLEPFGKFLYGEKVEWGSSGGENRILWLDQDGKIHRDYEDPLWNRGMEVWNAMIAAQKEHLEIV</sequence>
<dbReference type="InterPro" id="IPR029058">
    <property type="entry name" value="AB_hydrolase_fold"/>
</dbReference>
<dbReference type="InterPro" id="IPR002018">
    <property type="entry name" value="CarbesteraseB"/>
</dbReference>
<comment type="similarity">
    <text evidence="1 3">Belongs to the type-B carboxylesterase/lipase family.</text>
</comment>
<feature type="domain" description="Carboxylesterase type B" evidence="4">
    <location>
        <begin position="12"/>
        <end position="511"/>
    </location>
</feature>
<evidence type="ECO:0000259" key="4">
    <source>
        <dbReference type="Pfam" id="PF00135"/>
    </source>
</evidence>
<dbReference type="Proteomes" id="UP000738349">
    <property type="component" value="Unassembled WGS sequence"/>
</dbReference>
<evidence type="ECO:0000256" key="1">
    <source>
        <dbReference type="ARBA" id="ARBA00005964"/>
    </source>
</evidence>
<dbReference type="SUPFAM" id="SSF53474">
    <property type="entry name" value="alpha/beta-Hydrolases"/>
    <property type="match status" value="1"/>
</dbReference>
<comment type="caution">
    <text evidence="5">The sequence shown here is derived from an EMBL/GenBank/DDBJ whole genome shotgun (WGS) entry which is preliminary data.</text>
</comment>
<dbReference type="PROSITE" id="PS00941">
    <property type="entry name" value="CARBOXYLESTERASE_B_2"/>
    <property type="match status" value="1"/>
</dbReference>
<evidence type="ECO:0000256" key="2">
    <source>
        <dbReference type="ARBA" id="ARBA00022801"/>
    </source>
</evidence>
<evidence type="ECO:0000313" key="6">
    <source>
        <dbReference type="Proteomes" id="UP000738349"/>
    </source>
</evidence>
<dbReference type="PANTHER" id="PTHR43142:SF8">
    <property type="entry name" value="CARBOXYLIC ESTER HYDROLASE"/>
    <property type="match status" value="1"/>
</dbReference>
<dbReference type="InterPro" id="IPR019819">
    <property type="entry name" value="Carboxylesterase_B_CS"/>
</dbReference>
<accession>A0A9P9IRZ4</accession>
<dbReference type="Pfam" id="PF00135">
    <property type="entry name" value="COesterase"/>
    <property type="match status" value="1"/>
</dbReference>
<reference evidence="5" key="1">
    <citation type="journal article" date="2021" name="Nat. Commun.">
        <title>Genetic determinants of endophytism in the Arabidopsis root mycobiome.</title>
        <authorList>
            <person name="Mesny F."/>
            <person name="Miyauchi S."/>
            <person name="Thiergart T."/>
            <person name="Pickel B."/>
            <person name="Atanasova L."/>
            <person name="Karlsson M."/>
            <person name="Huettel B."/>
            <person name="Barry K.W."/>
            <person name="Haridas S."/>
            <person name="Chen C."/>
            <person name="Bauer D."/>
            <person name="Andreopoulos W."/>
            <person name="Pangilinan J."/>
            <person name="LaButti K."/>
            <person name="Riley R."/>
            <person name="Lipzen A."/>
            <person name="Clum A."/>
            <person name="Drula E."/>
            <person name="Henrissat B."/>
            <person name="Kohler A."/>
            <person name="Grigoriev I.V."/>
            <person name="Martin F.M."/>
            <person name="Hacquard S."/>
        </authorList>
    </citation>
    <scope>NUCLEOTIDE SEQUENCE</scope>
    <source>
        <strain evidence="5">MPI-CAGE-AT-0147</strain>
    </source>
</reference>
<dbReference type="Gene3D" id="3.40.50.1820">
    <property type="entry name" value="alpha/beta hydrolase"/>
    <property type="match status" value="1"/>
</dbReference>
<dbReference type="OrthoDB" id="6846267at2759"/>
<evidence type="ECO:0000313" key="5">
    <source>
        <dbReference type="EMBL" id="KAH7129005.1"/>
    </source>
</evidence>
<proteinExistence type="inferred from homology"/>
<dbReference type="AlphaFoldDB" id="A0A9P9IRZ4"/>
<dbReference type="PANTHER" id="PTHR43142">
    <property type="entry name" value="CARBOXYLIC ESTER HYDROLASE"/>
    <property type="match status" value="1"/>
</dbReference>
<dbReference type="EMBL" id="JAGMUV010000018">
    <property type="protein sequence ID" value="KAH7129005.1"/>
    <property type="molecule type" value="Genomic_DNA"/>
</dbReference>
<keyword evidence="2 3" id="KW-0378">Hydrolase</keyword>
<name>A0A9P9IRZ4_9HYPO</name>
<organism evidence="5 6">
    <name type="scientific">Dactylonectria macrodidyma</name>
    <dbReference type="NCBI Taxonomy" id="307937"/>
    <lineage>
        <taxon>Eukaryota</taxon>
        <taxon>Fungi</taxon>
        <taxon>Dikarya</taxon>
        <taxon>Ascomycota</taxon>
        <taxon>Pezizomycotina</taxon>
        <taxon>Sordariomycetes</taxon>
        <taxon>Hypocreomycetidae</taxon>
        <taxon>Hypocreales</taxon>
        <taxon>Nectriaceae</taxon>
        <taxon>Dactylonectria</taxon>
    </lineage>
</organism>
<dbReference type="InterPro" id="IPR019826">
    <property type="entry name" value="Carboxylesterase_B_AS"/>
</dbReference>
<gene>
    <name evidence="5" type="ORF">EDB81DRAFT_808581</name>
</gene>
<keyword evidence="6" id="KW-1185">Reference proteome</keyword>